<proteinExistence type="predicted"/>
<dbReference type="InterPro" id="IPR000182">
    <property type="entry name" value="GNAT_dom"/>
</dbReference>
<accession>A0A1G7FAU1</accession>
<dbReference type="CDD" id="cd04301">
    <property type="entry name" value="NAT_SF"/>
    <property type="match status" value="1"/>
</dbReference>
<dbReference type="AlphaFoldDB" id="A0A1G7FAU1"/>
<dbReference type="Proteomes" id="UP000182114">
    <property type="component" value="Unassembled WGS sequence"/>
</dbReference>
<dbReference type="eggNOG" id="COG0456">
    <property type="taxonomic scope" value="Bacteria"/>
</dbReference>
<dbReference type="Pfam" id="PF00583">
    <property type="entry name" value="Acetyltransf_1"/>
    <property type="match status" value="1"/>
</dbReference>
<dbReference type="InterPro" id="IPR016181">
    <property type="entry name" value="Acyl_CoA_acyltransferase"/>
</dbReference>
<evidence type="ECO:0000259" key="1">
    <source>
        <dbReference type="PROSITE" id="PS51186"/>
    </source>
</evidence>
<reference evidence="3" key="1">
    <citation type="submission" date="2016-10" db="EMBL/GenBank/DDBJ databases">
        <authorList>
            <person name="Varghese N."/>
            <person name="Submissions S."/>
        </authorList>
    </citation>
    <scope>NUCLEOTIDE SEQUENCE [LARGE SCALE GENOMIC DNA]</scope>
    <source>
        <strain evidence="3">DSM 24729</strain>
    </source>
</reference>
<evidence type="ECO:0000313" key="2">
    <source>
        <dbReference type="EMBL" id="SDE72962.1"/>
    </source>
</evidence>
<protein>
    <submittedName>
        <fullName evidence="2">Acetyltransferase (GNAT) family protein</fullName>
    </submittedName>
</protein>
<dbReference type="SUPFAM" id="SSF55729">
    <property type="entry name" value="Acyl-CoA N-acyltransferases (Nat)"/>
    <property type="match status" value="1"/>
</dbReference>
<dbReference type="InterPro" id="IPR050276">
    <property type="entry name" value="MshD_Acetyltransferase"/>
</dbReference>
<name>A0A1G7FAU1_9FLAO</name>
<keyword evidence="3" id="KW-1185">Reference proteome</keyword>
<organism evidence="2 3">
    <name type="scientific">Cellulophaga baltica</name>
    <dbReference type="NCBI Taxonomy" id="76594"/>
    <lineage>
        <taxon>Bacteria</taxon>
        <taxon>Pseudomonadati</taxon>
        <taxon>Bacteroidota</taxon>
        <taxon>Flavobacteriia</taxon>
        <taxon>Flavobacteriales</taxon>
        <taxon>Flavobacteriaceae</taxon>
        <taxon>Cellulophaga</taxon>
    </lineage>
</organism>
<dbReference type="PANTHER" id="PTHR43617:SF22">
    <property type="entry name" value="L-AMINO ACID N-ACETYLTRANSFERASE AAAT"/>
    <property type="match status" value="1"/>
</dbReference>
<dbReference type="PROSITE" id="PS51186">
    <property type="entry name" value="GNAT"/>
    <property type="match status" value="1"/>
</dbReference>
<keyword evidence="2" id="KW-0808">Transferase</keyword>
<sequence>MHYAFILYLLNLQIIKKYTKKMRRAKILEIPDILKITRACALNMSDNGIHQWNEHYPSKDAFENDIDQNELYVLEENSKIIGTIVISTHMDQEYQPIKWLTENKNNIYIHRLSVHPENQGKGYAQKMMTFAENYAKQKNYSSVRLDTFSQNKRNQKFYEVRGYKKLGDIYFPKQSIHPFHCYELVL</sequence>
<dbReference type="EMBL" id="FNBD01000003">
    <property type="protein sequence ID" value="SDE72962.1"/>
    <property type="molecule type" value="Genomic_DNA"/>
</dbReference>
<dbReference type="PANTHER" id="PTHR43617">
    <property type="entry name" value="L-AMINO ACID N-ACETYLTRANSFERASE"/>
    <property type="match status" value="1"/>
</dbReference>
<evidence type="ECO:0000313" key="3">
    <source>
        <dbReference type="Proteomes" id="UP000182114"/>
    </source>
</evidence>
<feature type="domain" description="N-acetyltransferase" evidence="1">
    <location>
        <begin position="20"/>
        <end position="186"/>
    </location>
</feature>
<dbReference type="Gene3D" id="3.40.630.30">
    <property type="match status" value="1"/>
</dbReference>
<gene>
    <name evidence="2" type="ORF">SAMN04487992_103143</name>
</gene>
<dbReference type="GO" id="GO:0016747">
    <property type="term" value="F:acyltransferase activity, transferring groups other than amino-acyl groups"/>
    <property type="evidence" value="ECO:0007669"/>
    <property type="project" value="InterPro"/>
</dbReference>